<gene>
    <name evidence="2" type="ORF">RSE6_13970</name>
</gene>
<evidence type="ECO:0000256" key="1">
    <source>
        <dbReference type="SAM" id="MobiDB-lite"/>
    </source>
</evidence>
<dbReference type="AlphaFoldDB" id="A0A1E1MU64"/>
<evidence type="ECO:0000313" key="2">
    <source>
        <dbReference type="EMBL" id="CZT52618.1"/>
    </source>
</evidence>
<dbReference type="Proteomes" id="UP000177625">
    <property type="component" value="Unassembled WGS sequence"/>
</dbReference>
<sequence>MHHVHTGRKRTIEGSRKIGGRVGSRADETGSWLLAWQNNQLQSLWTMNNVKGRQSRKPISSDQPNLSIDSRGYITCTNLAESIRDTRNDEPPEI</sequence>
<keyword evidence="3" id="KW-1185">Reference proteome</keyword>
<protein>
    <submittedName>
        <fullName evidence="2">Uncharacterized protein</fullName>
    </submittedName>
</protein>
<accession>A0A1E1MU64</accession>
<name>A0A1E1MU64_RHYSE</name>
<proteinExistence type="predicted"/>
<organism evidence="2 3">
    <name type="scientific">Rhynchosporium secalis</name>
    <name type="common">Barley scald fungus</name>
    <dbReference type="NCBI Taxonomy" id="38038"/>
    <lineage>
        <taxon>Eukaryota</taxon>
        <taxon>Fungi</taxon>
        <taxon>Dikarya</taxon>
        <taxon>Ascomycota</taxon>
        <taxon>Pezizomycotina</taxon>
        <taxon>Leotiomycetes</taxon>
        <taxon>Helotiales</taxon>
        <taxon>Ploettnerulaceae</taxon>
        <taxon>Rhynchosporium</taxon>
    </lineage>
</organism>
<evidence type="ECO:0000313" key="3">
    <source>
        <dbReference type="Proteomes" id="UP000177625"/>
    </source>
</evidence>
<dbReference type="EMBL" id="FJVC01000610">
    <property type="protein sequence ID" value="CZT52618.1"/>
    <property type="molecule type" value="Genomic_DNA"/>
</dbReference>
<reference evidence="3" key="1">
    <citation type="submission" date="2016-03" db="EMBL/GenBank/DDBJ databases">
        <authorList>
            <person name="Guldener U."/>
        </authorList>
    </citation>
    <scope>NUCLEOTIDE SEQUENCE [LARGE SCALE GENOMIC DNA]</scope>
</reference>
<feature type="region of interest" description="Disordered" evidence="1">
    <location>
        <begin position="1"/>
        <end position="24"/>
    </location>
</feature>